<dbReference type="InterPro" id="IPR006827">
    <property type="entry name" value="Lant_deHydtase_N"/>
</dbReference>
<feature type="domain" description="Thiopeptide-type bacteriocin biosynthesis" evidence="2">
    <location>
        <begin position="601"/>
        <end position="838"/>
    </location>
</feature>
<evidence type="ECO:0000259" key="2">
    <source>
        <dbReference type="Pfam" id="PF14028"/>
    </source>
</evidence>
<evidence type="ECO:0000259" key="1">
    <source>
        <dbReference type="Pfam" id="PF04738"/>
    </source>
</evidence>
<dbReference type="Pfam" id="PF04738">
    <property type="entry name" value="Lant_dehydr_N"/>
    <property type="match status" value="2"/>
</dbReference>
<name>A0ABS3CII3_9BACT</name>
<evidence type="ECO:0000313" key="3">
    <source>
        <dbReference type="EMBL" id="MBN7816907.1"/>
    </source>
</evidence>
<dbReference type="EMBL" id="JAFKCU010000003">
    <property type="protein sequence ID" value="MBN7816907.1"/>
    <property type="molecule type" value="Genomic_DNA"/>
</dbReference>
<gene>
    <name evidence="3" type="ORF">J0A69_15790</name>
</gene>
<organism evidence="3 4">
    <name type="scientific">Algoriphagus pacificus</name>
    <dbReference type="NCBI Taxonomy" id="2811234"/>
    <lineage>
        <taxon>Bacteria</taxon>
        <taxon>Pseudomonadati</taxon>
        <taxon>Bacteroidota</taxon>
        <taxon>Cytophagia</taxon>
        <taxon>Cytophagales</taxon>
        <taxon>Cyclobacteriaceae</taxon>
        <taxon>Algoriphagus</taxon>
    </lineage>
</organism>
<feature type="domain" description="Lantibiotic dehydratase N-terminal" evidence="1">
    <location>
        <begin position="27"/>
        <end position="89"/>
    </location>
</feature>
<reference evidence="3 4" key="1">
    <citation type="submission" date="2021-03" db="EMBL/GenBank/DDBJ databases">
        <title>novel species isolated from a fishpond in China.</title>
        <authorList>
            <person name="Lu H."/>
            <person name="Cai Z."/>
        </authorList>
    </citation>
    <scope>NUCLEOTIDE SEQUENCE [LARGE SCALE GENOMIC DNA]</scope>
    <source>
        <strain evidence="3 4">YJ13C</strain>
    </source>
</reference>
<dbReference type="Proteomes" id="UP000664480">
    <property type="component" value="Unassembled WGS sequence"/>
</dbReference>
<feature type="domain" description="Lantibiotic dehydratase N-terminal" evidence="1">
    <location>
        <begin position="395"/>
        <end position="538"/>
    </location>
</feature>
<dbReference type="InterPro" id="IPR023809">
    <property type="entry name" value="Thiopep_bacteriocin_synth_dom"/>
</dbReference>
<accession>A0ABS3CII3</accession>
<evidence type="ECO:0000313" key="4">
    <source>
        <dbReference type="Proteomes" id="UP000664480"/>
    </source>
</evidence>
<comment type="caution">
    <text evidence="3">The sequence shown here is derived from an EMBL/GenBank/DDBJ whole genome shotgun (WGS) entry which is preliminary data.</text>
</comment>
<proteinExistence type="predicted"/>
<sequence>MDFIYRIPLIDFDPSNPSEIIRNWVQITDTIHYSSPELFQQIHGKDYDALSEEIKLSIYKYLLRGRYRATPFGKWAAVGTGRWDNTKKTILDLDTKQILPIEKKPTNQENYTLAPGLEPCPPMIRYLQFDQKEQKWIYSLIAENKILNTLIRHFEEKQLLDFREFSTWFSGIDRESKLEIWNRVLATGIILKATREKQHSNPQNINLKALETVFLDPSIREKLDMFTKQSGKLFTQQKKPILEKFKNLFQAKFDDRFVSLHQLMCEAVLLQESLAAVDRNGYVSSSKLPNLFPGINQIDLSQEAAKEQLPDQIHDIQYLFRVDAAGRILMDNIVCNRPFVYSGRFSEDQQLFQFIKDMNPELKNPISFRYCDIQLMESDTIQFLCRHQNCYSHQLGPIQDQETGTISLKEVYLGIHEDRILLYWKKKNIVLLPVFQHPLNGQQISLNLFRLLWEISNQDSFKFLPYTTGQTSRYYPEYRWGNIILQPRKWIYKAEEFSSIQDLKNSLQEDAIPDPVQVGTMDQELVLYWKNPLDLKILWKELNKREKLHLLEAVGYDDPLFYSGNGKPVFPQIVYQSKVHPPKVTIPGLVNYLDEQDPSCLYFRIGTSPQGLITLLKKTLPSLIHELKRELPTLNWYFLIYGMPKLEVRIRFLRLKAKQKAMIRNVAYGHFQKDPQLSLREATYYPEFEKYGITDQNKSNQLFQWESELVLQGNKENSLPLICWEEEAKVDLFSEIWSEVFFKSSLRDVYLEEFKMILKTLSTQDIRKIRKSFDPTLSSKAWKGSTQTYLQCIQKHRNYQNTTRQKSFLLNHFHMMANRFFLMNAMDYEEICRYVTYRKLGRKIHMGS</sequence>
<protein>
    <submittedName>
        <fullName evidence="3">Lantibiotic dehydratase</fullName>
    </submittedName>
</protein>
<dbReference type="Pfam" id="PF14028">
    <property type="entry name" value="Lant_dehydr_C"/>
    <property type="match status" value="1"/>
</dbReference>
<keyword evidence="4" id="KW-1185">Reference proteome</keyword>
<dbReference type="RefSeq" id="WP_206587561.1">
    <property type="nucleotide sequence ID" value="NZ_JAFKCU010000003.1"/>
</dbReference>